<dbReference type="AlphaFoldDB" id="Q30X30"/>
<dbReference type="SUPFAM" id="SSF141371">
    <property type="entry name" value="PilZ domain-like"/>
    <property type="match status" value="1"/>
</dbReference>
<organism evidence="1 2">
    <name type="scientific">Oleidesulfovibrio alaskensis (strain ATCC BAA-1058 / DSM 17464 / G20)</name>
    <name type="common">Desulfovibrio alaskensis</name>
    <dbReference type="NCBI Taxonomy" id="207559"/>
    <lineage>
        <taxon>Bacteria</taxon>
        <taxon>Pseudomonadati</taxon>
        <taxon>Thermodesulfobacteriota</taxon>
        <taxon>Desulfovibrionia</taxon>
        <taxon>Desulfovibrionales</taxon>
        <taxon>Desulfovibrionaceae</taxon>
        <taxon>Oleidesulfovibrio</taxon>
    </lineage>
</organism>
<dbReference type="KEGG" id="dde:Dde_2972"/>
<reference evidence="1 2" key="1">
    <citation type="journal article" date="2011" name="J. Bacteriol.">
        <title>Complete genome sequence and updated annotation of Desulfovibrio alaskensis G20.</title>
        <authorList>
            <person name="Hauser L.J."/>
            <person name="Land M.L."/>
            <person name="Brown S.D."/>
            <person name="Larimer F."/>
            <person name="Keller K.L."/>
            <person name="Rapp-Giles B.J."/>
            <person name="Price M.N."/>
            <person name="Lin M."/>
            <person name="Bruce D.C."/>
            <person name="Detter J.C."/>
            <person name="Tapia R."/>
            <person name="Han C.S."/>
            <person name="Goodwin L.A."/>
            <person name="Cheng J.F."/>
            <person name="Pitluck S."/>
            <person name="Copeland A."/>
            <person name="Lucas S."/>
            <person name="Nolan M."/>
            <person name="Lapidus A.L."/>
            <person name="Palumbo A.V."/>
            <person name="Wall J.D."/>
        </authorList>
    </citation>
    <scope>NUCLEOTIDE SEQUENCE [LARGE SCALE GENOMIC DNA]</scope>
    <source>
        <strain evidence="2">ATCC BAA 1058 / DSM 17464 / G20</strain>
    </source>
</reference>
<sequence>MSVPGKCGGCDGRELTLADDGVFRFIVCRRCGRIGPSATEPEDAIELWNRCSDAFFMYDKGPEPSIPVREYAGGERRRSERYVVEIRAVMRLYPFTGAPVPVVVKNLSMYGAYLEVAEQGLDVWQVPDGTLPYFELEMTPSEAGFPAVFPCNASHVSVKPPRIAVGTSFVQQDGRHLYVLRQLLRDAPLLPRAS</sequence>
<proteinExistence type="predicted"/>
<evidence type="ECO:0000313" key="1">
    <source>
        <dbReference type="EMBL" id="ABB39766.1"/>
    </source>
</evidence>
<name>Q30X30_OLEA2</name>
<dbReference type="HOGENOM" id="CLU_1400515_0_0_7"/>
<evidence type="ECO:0000313" key="2">
    <source>
        <dbReference type="Proteomes" id="UP000002710"/>
    </source>
</evidence>
<dbReference type="Proteomes" id="UP000002710">
    <property type="component" value="Chromosome"/>
</dbReference>
<accession>Q30X30</accession>
<keyword evidence="2" id="KW-1185">Reference proteome</keyword>
<dbReference type="RefSeq" id="WP_011368741.1">
    <property type="nucleotide sequence ID" value="NC_007519.1"/>
</dbReference>
<dbReference type="EMBL" id="CP000112">
    <property type="protein sequence ID" value="ABB39766.1"/>
    <property type="molecule type" value="Genomic_DNA"/>
</dbReference>
<gene>
    <name evidence="1" type="ordered locus">Dde_2972</name>
</gene>
<protein>
    <submittedName>
        <fullName evidence="1">Uncharacterized protein</fullName>
    </submittedName>
</protein>